<proteinExistence type="predicted"/>
<dbReference type="HOGENOM" id="CLU_2497843_0_0_1"/>
<dbReference type="EMBL" id="ALBS01000053">
    <property type="protein sequence ID" value="EJT51548.1"/>
    <property type="molecule type" value="Genomic_DNA"/>
</dbReference>
<dbReference type="KEGG" id="tasa:A1Q1_07215"/>
<sequence length="90" mass="10179">MLLTNIRKLAIAGAVIVVPLSFYGGLAIKEHFLSKEMEVTPEADHKVKERANRARIVQLEEQRKDLLKEGDDIDKKIAQLKAKMEGRNLP</sequence>
<reference evidence="3 4" key="1">
    <citation type="journal article" date="2012" name="Eukaryot. Cell">
        <title>Draft genome sequence of CBS 2479, the standard type strain of Trichosporon asahii.</title>
        <authorList>
            <person name="Yang R.Y."/>
            <person name="Li H.T."/>
            <person name="Zhu H."/>
            <person name="Zhou G.P."/>
            <person name="Wang M."/>
            <person name="Wang L."/>
        </authorList>
    </citation>
    <scope>NUCLEOTIDE SEQUENCE [LARGE SCALE GENOMIC DNA]</scope>
    <source>
        <strain evidence="4">ATCC 90039 / CBS 2479 / JCM 2466 / KCTC 7840 / NCYC 2677 / UAMH 7654</strain>
    </source>
</reference>
<evidence type="ECO:0000313" key="3">
    <source>
        <dbReference type="EMBL" id="EJT51548.1"/>
    </source>
</evidence>
<dbReference type="Proteomes" id="UP000002748">
    <property type="component" value="Unassembled WGS sequence"/>
</dbReference>
<gene>
    <name evidence="3" type="ORF">A1Q1_07215</name>
</gene>
<dbReference type="VEuPathDB" id="FungiDB:A1Q1_07215"/>
<feature type="coiled-coil region" evidence="1">
    <location>
        <begin position="49"/>
        <end position="83"/>
    </location>
</feature>
<organism evidence="3 4">
    <name type="scientific">Trichosporon asahii var. asahii (strain ATCC 90039 / CBS 2479 / JCM 2466 / KCTC 7840 / NBRC 103889/ NCYC 2677 / UAMH 7654)</name>
    <name type="common">Yeast</name>
    <dbReference type="NCBI Taxonomy" id="1186058"/>
    <lineage>
        <taxon>Eukaryota</taxon>
        <taxon>Fungi</taxon>
        <taxon>Dikarya</taxon>
        <taxon>Basidiomycota</taxon>
        <taxon>Agaricomycotina</taxon>
        <taxon>Tremellomycetes</taxon>
        <taxon>Trichosporonales</taxon>
        <taxon>Trichosporonaceae</taxon>
        <taxon>Trichosporon</taxon>
    </lineage>
</organism>
<accession>J5RAE7</accession>
<comment type="caution">
    <text evidence="3">The sequence shown here is derived from an EMBL/GenBank/DDBJ whole genome shotgun (WGS) entry which is preliminary data.</text>
</comment>
<feature type="transmembrane region" description="Helical" evidence="2">
    <location>
        <begin position="6"/>
        <end position="28"/>
    </location>
</feature>
<keyword evidence="2" id="KW-0812">Transmembrane</keyword>
<dbReference type="RefSeq" id="XP_014182926.1">
    <property type="nucleotide sequence ID" value="XM_014327451.1"/>
</dbReference>
<dbReference type="OrthoDB" id="2573188at2759"/>
<keyword evidence="2" id="KW-0472">Membrane</keyword>
<dbReference type="AlphaFoldDB" id="J5RAE7"/>
<name>J5RAE7_TRIAS</name>
<protein>
    <submittedName>
        <fullName evidence="3">Uncharacterized protein</fullName>
    </submittedName>
</protein>
<keyword evidence="2" id="KW-1133">Transmembrane helix</keyword>
<dbReference type="GeneID" id="25990727"/>
<keyword evidence="1" id="KW-0175">Coiled coil</keyword>
<evidence type="ECO:0000256" key="1">
    <source>
        <dbReference type="SAM" id="Coils"/>
    </source>
</evidence>
<evidence type="ECO:0000313" key="4">
    <source>
        <dbReference type="Proteomes" id="UP000002748"/>
    </source>
</evidence>
<evidence type="ECO:0000256" key="2">
    <source>
        <dbReference type="SAM" id="Phobius"/>
    </source>
</evidence>